<dbReference type="GO" id="GO:0032259">
    <property type="term" value="P:methylation"/>
    <property type="evidence" value="ECO:0007669"/>
    <property type="project" value="UniProtKB-KW"/>
</dbReference>
<dbReference type="InterPro" id="IPR002052">
    <property type="entry name" value="DNA_methylase_N6_adenine_CS"/>
</dbReference>
<dbReference type="RefSeq" id="WP_097931540.1">
    <property type="nucleotide sequence ID" value="NZ_OCTN01000008.1"/>
</dbReference>
<dbReference type="PROSITE" id="PS00092">
    <property type="entry name" value="N6_MTASE"/>
    <property type="match status" value="1"/>
</dbReference>
<evidence type="ECO:0000256" key="2">
    <source>
        <dbReference type="ARBA" id="ARBA00022603"/>
    </source>
</evidence>
<keyword evidence="10" id="KW-1185">Reference proteome</keyword>
<keyword evidence="4" id="KW-0949">S-adenosyl-L-methionine</keyword>
<dbReference type="InterPro" id="IPR029063">
    <property type="entry name" value="SAM-dependent_MTases_sf"/>
</dbReference>
<evidence type="ECO:0000313" key="10">
    <source>
        <dbReference type="Proteomes" id="UP000220034"/>
    </source>
</evidence>
<proteinExistence type="predicted"/>
<dbReference type="InterPro" id="IPR011639">
    <property type="entry name" value="MethylTrfase_TaqI-like_dom"/>
</dbReference>
<name>A0A2C9CUP0_9RHOB</name>
<accession>A0A2C9CUP0</accession>
<dbReference type="EMBL" id="OCTN01000008">
    <property type="protein sequence ID" value="SOH95231.1"/>
    <property type="molecule type" value="Genomic_DNA"/>
</dbReference>
<keyword evidence="6" id="KW-0238">DNA-binding</keyword>
<evidence type="ECO:0000259" key="8">
    <source>
        <dbReference type="Pfam" id="PF07669"/>
    </source>
</evidence>
<dbReference type="PRINTS" id="PR00507">
    <property type="entry name" value="N12N6MTFRASE"/>
</dbReference>
<evidence type="ECO:0000256" key="7">
    <source>
        <dbReference type="ARBA" id="ARBA00047942"/>
    </source>
</evidence>
<sequence length="469" mass="52094">MLLEFIDQTRLEVSPTLDPKRRSKLGQFMTPARIASFMAGMFGDLPAHIRLLDAGAGMGALTAAFVAESLGRETCPTSIDVTCYEVDDQLASILDGTLAVCADQCAGAGVAFTSRVVRDDYILQSLEPLLRDQRTYNYAILNPPYGKINQTSEWRLGLRSLGIETVNLYTAFVAVALQQIEVDGEIVAITPRSFCNGSYYEPFRRLLLDGSAISNLHVFESRRSSFKDDDVLQENMIFRVRKGVTQEDVTLSTDESEARAVSFSDIVRPSDRHAFIRLPVSGNDLADSVQALPCVLADLGIKVSTGRVVDFRTRDNLLKESGDDTVPLIYPQHFHEGGIRWPLPDFRKHNALADNEDTVKLIIPAGIYVLTKRFTAKEEKRRLVASIYDGGRAGFENHLNYFHENGEGLPLDLAKGLAAFLNSEGVDQYFRIFSGHTQVNATDLRNLHYPSRDQLEAFGRGETSIADLF</sequence>
<keyword evidence="3 9" id="KW-0808">Transferase</keyword>
<protein>
    <recommendedName>
        <fullName evidence="1">site-specific DNA-methyltransferase (adenine-specific)</fullName>
        <ecNumber evidence="1">2.1.1.72</ecNumber>
    </recommendedName>
</protein>
<dbReference type="EC" id="2.1.1.72" evidence="1"/>
<dbReference type="GO" id="GO:0009007">
    <property type="term" value="F:site-specific DNA-methyltransferase (adenine-specific) activity"/>
    <property type="evidence" value="ECO:0007669"/>
    <property type="project" value="UniProtKB-EC"/>
</dbReference>
<dbReference type="PANTHER" id="PTHR33841">
    <property type="entry name" value="DNA METHYLTRANSFERASE YEEA-RELATED"/>
    <property type="match status" value="1"/>
</dbReference>
<reference evidence="10" key="1">
    <citation type="submission" date="2017-09" db="EMBL/GenBank/DDBJ databases">
        <authorList>
            <person name="Varghese N."/>
            <person name="Submissions S."/>
        </authorList>
    </citation>
    <scope>NUCLEOTIDE SEQUENCE [LARGE SCALE GENOMIC DNA]</scope>
    <source>
        <strain evidence="10">C7</strain>
    </source>
</reference>
<evidence type="ECO:0000256" key="6">
    <source>
        <dbReference type="ARBA" id="ARBA00023125"/>
    </source>
</evidence>
<keyword evidence="5" id="KW-0680">Restriction system</keyword>
<dbReference type="Pfam" id="PF07669">
    <property type="entry name" value="Eco57I"/>
    <property type="match status" value="1"/>
</dbReference>
<feature type="domain" description="Type II methyltransferase M.TaqI-like" evidence="8">
    <location>
        <begin position="132"/>
        <end position="221"/>
    </location>
</feature>
<dbReference type="REBASE" id="259266">
    <property type="entry name" value="M.MmaC7VORF108105P"/>
</dbReference>
<evidence type="ECO:0000256" key="3">
    <source>
        <dbReference type="ARBA" id="ARBA00022679"/>
    </source>
</evidence>
<evidence type="ECO:0000313" key="9">
    <source>
        <dbReference type="EMBL" id="SOH95231.1"/>
    </source>
</evidence>
<dbReference type="SUPFAM" id="SSF53335">
    <property type="entry name" value="S-adenosyl-L-methionine-dependent methyltransferases"/>
    <property type="match status" value="1"/>
</dbReference>
<evidence type="ECO:0000256" key="1">
    <source>
        <dbReference type="ARBA" id="ARBA00011900"/>
    </source>
</evidence>
<dbReference type="InterPro" id="IPR050953">
    <property type="entry name" value="N4_N6_ade-DNA_methylase"/>
</dbReference>
<comment type="catalytic activity">
    <reaction evidence="7">
        <text>a 2'-deoxyadenosine in DNA + S-adenosyl-L-methionine = an N(6)-methyl-2'-deoxyadenosine in DNA + S-adenosyl-L-homocysteine + H(+)</text>
        <dbReference type="Rhea" id="RHEA:15197"/>
        <dbReference type="Rhea" id="RHEA-COMP:12418"/>
        <dbReference type="Rhea" id="RHEA-COMP:12419"/>
        <dbReference type="ChEBI" id="CHEBI:15378"/>
        <dbReference type="ChEBI" id="CHEBI:57856"/>
        <dbReference type="ChEBI" id="CHEBI:59789"/>
        <dbReference type="ChEBI" id="CHEBI:90615"/>
        <dbReference type="ChEBI" id="CHEBI:90616"/>
        <dbReference type="EC" id="2.1.1.72"/>
    </reaction>
</comment>
<dbReference type="GO" id="GO:0003677">
    <property type="term" value="F:DNA binding"/>
    <property type="evidence" value="ECO:0007669"/>
    <property type="project" value="UniProtKB-KW"/>
</dbReference>
<dbReference type="GO" id="GO:0009307">
    <property type="term" value="P:DNA restriction-modification system"/>
    <property type="evidence" value="ECO:0007669"/>
    <property type="project" value="UniProtKB-KW"/>
</dbReference>
<dbReference type="OrthoDB" id="9806213at2"/>
<dbReference type="AlphaFoldDB" id="A0A2C9CUP0"/>
<evidence type="ECO:0000256" key="5">
    <source>
        <dbReference type="ARBA" id="ARBA00022747"/>
    </source>
</evidence>
<keyword evidence="2 9" id="KW-0489">Methyltransferase</keyword>
<organism evidence="9 10">
    <name type="scientific">Pontivivens marinum</name>
    <dbReference type="NCBI Taxonomy" id="1690039"/>
    <lineage>
        <taxon>Bacteria</taxon>
        <taxon>Pseudomonadati</taxon>
        <taxon>Pseudomonadota</taxon>
        <taxon>Alphaproteobacteria</taxon>
        <taxon>Rhodobacterales</taxon>
        <taxon>Paracoccaceae</taxon>
        <taxon>Pontivivens</taxon>
    </lineage>
</organism>
<dbReference type="Gene3D" id="3.40.50.150">
    <property type="entry name" value="Vaccinia Virus protein VP39"/>
    <property type="match status" value="1"/>
</dbReference>
<evidence type="ECO:0000256" key="4">
    <source>
        <dbReference type="ARBA" id="ARBA00022691"/>
    </source>
</evidence>
<dbReference type="PANTHER" id="PTHR33841:SF6">
    <property type="entry name" value="TYPE II METHYLTRANSFERASE M.HINDII"/>
    <property type="match status" value="1"/>
</dbReference>
<gene>
    <name evidence="9" type="ORF">SAMN06273572_108105</name>
</gene>
<dbReference type="Proteomes" id="UP000220034">
    <property type="component" value="Unassembled WGS sequence"/>
</dbReference>